<evidence type="ECO:0000313" key="2">
    <source>
        <dbReference type="EMBL" id="AGA32812.1"/>
    </source>
</evidence>
<dbReference type="OrthoDB" id="9204559at2"/>
<evidence type="ECO:0000313" key="3">
    <source>
        <dbReference type="Proteomes" id="UP000010809"/>
    </source>
</evidence>
<dbReference type="RefSeq" id="WP_015257950.1">
    <property type="nucleotide sequence ID" value="NC_019902.2"/>
</dbReference>
<dbReference type="HOGENOM" id="CLU_046830_2_0_6"/>
<accession>L0DUX7</accession>
<dbReference type="KEGG" id="tni:TVNIR_1135"/>
<protein>
    <recommendedName>
        <fullName evidence="4">ISKra4 family transposase</fullName>
    </recommendedName>
</protein>
<dbReference type="Proteomes" id="UP000010809">
    <property type="component" value="Chromosome"/>
</dbReference>
<name>L0DUX7_THIND</name>
<gene>
    <name evidence="2" type="ordered locus">TVNIR_1135</name>
</gene>
<sequence>MGCAAARVLEFDPLEEVRRMAHEQLDQWLEQMRPLFEQEKPPTLLELSQHFTRTRPQLLGGVLQSLADALYAHLQDQRQAPCPCCGKTIRRKRRDPKRCNTLQGPVDLERGYFYCTDCRVGFHPLDQAMELSRAFHQYDVEEKVLKLATEMPYERAAELVSDLTGVPVSNRHAHQRVEQVVQLADLETVIPDRQEIRRRIAQAKKDPDDRPVLVVALDGAHAPTRSRAKRNTKRGPGKWREVKGVRLYLAPEDGRIVPLASWHQIQDAEAMKQDLQQIAARIPQDQVRIALLGDGAAWVWNTLETCFPEGRPVLDYYHCAEHVHKVADAHYGNCARAIEWVEATLARLAANQVDAVIWGLQRLQADAFARAEIDKLITYLQNHRQRIDYDACKAEGLPIGSGAIESANKFISHARLKRSGAWWQTATACCACAARCTTALSTGCSRNIGRRRSEF</sequence>
<dbReference type="Pfam" id="PF06782">
    <property type="entry name" value="UPF0236"/>
    <property type="match status" value="1"/>
</dbReference>
<comment type="similarity">
    <text evidence="1">Belongs to the UPF0236 family.</text>
</comment>
<reference evidence="2" key="1">
    <citation type="submission" date="2015-12" db="EMBL/GenBank/DDBJ databases">
        <authorList>
            <person name="Tikhonova T.V."/>
            <person name="Pavlov A.R."/>
            <person name="Beletsky A.V."/>
            <person name="Mardanov A.V."/>
            <person name="Sorokin D.Y."/>
            <person name="Ravin N.V."/>
            <person name="Popov V.O."/>
        </authorList>
    </citation>
    <scope>NUCLEOTIDE SEQUENCE</scope>
    <source>
        <strain evidence="2">DSM 14787</strain>
    </source>
</reference>
<dbReference type="eggNOG" id="COG3464">
    <property type="taxonomic scope" value="Bacteria"/>
</dbReference>
<dbReference type="PATRIC" id="fig|1255043.3.peg.1145"/>
<keyword evidence="3" id="KW-1185">Reference proteome</keyword>
<proteinExistence type="inferred from homology"/>
<dbReference type="STRING" id="1255043.TVNIR_1135"/>
<evidence type="ECO:0008006" key="4">
    <source>
        <dbReference type="Google" id="ProtNLM"/>
    </source>
</evidence>
<evidence type="ECO:0000256" key="1">
    <source>
        <dbReference type="ARBA" id="ARBA00006539"/>
    </source>
</evidence>
<dbReference type="NCBIfam" id="NF033572">
    <property type="entry name" value="transpos_ISKra4"/>
    <property type="match status" value="1"/>
</dbReference>
<organism evidence="2 3">
    <name type="scientific">Thioalkalivibrio nitratireducens (strain DSM 14787 / UNIQEM 213 / ALEN2)</name>
    <dbReference type="NCBI Taxonomy" id="1255043"/>
    <lineage>
        <taxon>Bacteria</taxon>
        <taxon>Pseudomonadati</taxon>
        <taxon>Pseudomonadota</taxon>
        <taxon>Gammaproteobacteria</taxon>
        <taxon>Chromatiales</taxon>
        <taxon>Ectothiorhodospiraceae</taxon>
        <taxon>Thioalkalivibrio</taxon>
    </lineage>
</organism>
<dbReference type="InterPro" id="IPR009620">
    <property type="entry name" value="UPF0236"/>
</dbReference>
<dbReference type="EMBL" id="CP003989">
    <property type="protein sequence ID" value="AGA32812.1"/>
    <property type="molecule type" value="Genomic_DNA"/>
</dbReference>
<dbReference type="AlphaFoldDB" id="L0DUX7"/>